<gene>
    <name evidence="2" type="ORF">ENM21_07725</name>
</gene>
<evidence type="ECO:0000313" key="2">
    <source>
        <dbReference type="EMBL" id="HHM97081.1"/>
    </source>
</evidence>
<evidence type="ECO:0000259" key="1">
    <source>
        <dbReference type="SMART" id="SM00922"/>
    </source>
</evidence>
<dbReference type="Gene3D" id="3.20.20.120">
    <property type="entry name" value="Enolase-like C-terminal domain"/>
    <property type="match status" value="1"/>
</dbReference>
<dbReference type="InterPro" id="IPR013341">
    <property type="entry name" value="Mandelate_racemase_N_dom"/>
</dbReference>
<dbReference type="EMBL" id="DRWX01000350">
    <property type="protein sequence ID" value="HHM97081.1"/>
    <property type="molecule type" value="Genomic_DNA"/>
</dbReference>
<reference evidence="2" key="1">
    <citation type="journal article" date="2020" name="mSystems">
        <title>Genome- and Community-Level Interaction Insights into Carbon Utilization and Element Cycling Functions of Hydrothermarchaeota in Hydrothermal Sediment.</title>
        <authorList>
            <person name="Zhou Z."/>
            <person name="Liu Y."/>
            <person name="Xu W."/>
            <person name="Pan J."/>
            <person name="Luo Z.H."/>
            <person name="Li M."/>
        </authorList>
    </citation>
    <scope>NUCLEOTIDE SEQUENCE [LARGE SCALE GENOMIC DNA]</scope>
    <source>
        <strain evidence="2">SpSt-1065</strain>
    </source>
</reference>
<dbReference type="PROSITE" id="PS00909">
    <property type="entry name" value="MR_MLE_2"/>
    <property type="match status" value="1"/>
</dbReference>
<dbReference type="InterPro" id="IPR034593">
    <property type="entry name" value="DgoD-like"/>
</dbReference>
<sequence length="371" mass="40211">MRISEVEFYGLRSPLPSPARFSWGEARERNVGLVRVVTDDGLEGWGETSVTFPLWSLEERALTVRQGLRPLALGLECEEPTAVVEALARRLAPLGHLWSMVAIRSALAAFEMALWDIVGQRVGQPLWALWGGTWQRIPLYAVGFSGDALAIAQQAASAVEQGFGAVKVRVGFDDDADERLVREVRAAIGEDTTLLVDANMAYDRPRARRMAERLAPYRLGWLEEPLVRTDVLGLAELRRLGIVPLAAGENAYTVEDGLALLEAGAVDVLMPDIARIGGFQAARTVVQSARAQGIPYSPHQFGSAVGFAAALHLCAAEPGVLSLLVDVSPWELRTAVVESDPLLESGWGLPPRLPGLGVQVRAEALARFRVV</sequence>
<dbReference type="InterPro" id="IPR013342">
    <property type="entry name" value="Mandelate_racemase_C"/>
</dbReference>
<dbReference type="SUPFAM" id="SSF54826">
    <property type="entry name" value="Enolase N-terminal domain-like"/>
    <property type="match status" value="1"/>
</dbReference>
<comment type="caution">
    <text evidence="2">The sequence shown here is derived from an EMBL/GenBank/DDBJ whole genome shotgun (WGS) entry which is preliminary data.</text>
</comment>
<feature type="domain" description="Mandelate racemase/muconate lactonizing enzyme C-terminal" evidence="1">
    <location>
        <begin position="148"/>
        <end position="244"/>
    </location>
</feature>
<dbReference type="SUPFAM" id="SSF51604">
    <property type="entry name" value="Enolase C-terminal domain-like"/>
    <property type="match status" value="1"/>
</dbReference>
<dbReference type="Pfam" id="PF02746">
    <property type="entry name" value="MR_MLE_N"/>
    <property type="match status" value="1"/>
</dbReference>
<organism evidence="2">
    <name type="scientific">Thermomicrobium roseum</name>
    <dbReference type="NCBI Taxonomy" id="500"/>
    <lineage>
        <taxon>Bacteria</taxon>
        <taxon>Pseudomonadati</taxon>
        <taxon>Thermomicrobiota</taxon>
        <taxon>Thermomicrobia</taxon>
        <taxon>Thermomicrobiales</taxon>
        <taxon>Thermomicrobiaceae</taxon>
        <taxon>Thermomicrobium</taxon>
    </lineage>
</organism>
<dbReference type="InterPro" id="IPR036849">
    <property type="entry name" value="Enolase-like_C_sf"/>
</dbReference>
<dbReference type="SFLD" id="SFLDG00179">
    <property type="entry name" value="mandelate_racemase"/>
    <property type="match status" value="1"/>
</dbReference>
<dbReference type="InterPro" id="IPR029017">
    <property type="entry name" value="Enolase-like_N"/>
</dbReference>
<dbReference type="Gene3D" id="3.30.390.10">
    <property type="entry name" value="Enolase-like, N-terminal domain"/>
    <property type="match status" value="1"/>
</dbReference>
<dbReference type="GO" id="GO:0009063">
    <property type="term" value="P:amino acid catabolic process"/>
    <property type="evidence" value="ECO:0007669"/>
    <property type="project" value="InterPro"/>
</dbReference>
<dbReference type="AlphaFoldDB" id="A0A7C5VZ35"/>
<dbReference type="CDD" id="cd03316">
    <property type="entry name" value="MR_like"/>
    <property type="match status" value="1"/>
</dbReference>
<dbReference type="PANTHER" id="PTHR48080">
    <property type="entry name" value="D-GALACTONATE DEHYDRATASE-RELATED"/>
    <property type="match status" value="1"/>
</dbReference>
<dbReference type="Pfam" id="PF13378">
    <property type="entry name" value="MR_MLE_C"/>
    <property type="match status" value="1"/>
</dbReference>
<accession>A0A7C5VZ35</accession>
<proteinExistence type="predicted"/>
<dbReference type="SMART" id="SM00922">
    <property type="entry name" value="MR_MLE"/>
    <property type="match status" value="1"/>
</dbReference>
<name>A0A7C5VZ35_THERO</name>
<dbReference type="InterPro" id="IPR029065">
    <property type="entry name" value="Enolase_C-like"/>
</dbReference>
<dbReference type="InterPro" id="IPR018110">
    <property type="entry name" value="Mandel_Rmase/mucon_lact_enz_CS"/>
</dbReference>
<protein>
    <submittedName>
        <fullName evidence="2">Mandelate racemase/muconate lactonizing enzyme family protein</fullName>
    </submittedName>
</protein>
<dbReference type="SFLD" id="SFLDS00001">
    <property type="entry name" value="Enolase"/>
    <property type="match status" value="1"/>
</dbReference>